<organism evidence="2 3">
    <name type="scientific">Trichodelitschia bisporula</name>
    <dbReference type="NCBI Taxonomy" id="703511"/>
    <lineage>
        <taxon>Eukaryota</taxon>
        <taxon>Fungi</taxon>
        <taxon>Dikarya</taxon>
        <taxon>Ascomycota</taxon>
        <taxon>Pezizomycotina</taxon>
        <taxon>Dothideomycetes</taxon>
        <taxon>Dothideomycetes incertae sedis</taxon>
        <taxon>Phaeotrichales</taxon>
        <taxon>Phaeotrichaceae</taxon>
        <taxon>Trichodelitschia</taxon>
    </lineage>
</organism>
<sequence>MDKYGPRIKIRKLQQTERTAWVLCPMHTQLVVMAVVFLPEYLVMAPCRRKRLVSVNLIDLFDTQSTKPEQL</sequence>
<reference evidence="2" key="1">
    <citation type="journal article" date="2020" name="Stud. Mycol.">
        <title>101 Dothideomycetes genomes: a test case for predicting lifestyles and emergence of pathogens.</title>
        <authorList>
            <person name="Haridas S."/>
            <person name="Albert R."/>
            <person name="Binder M."/>
            <person name="Bloem J."/>
            <person name="Labutti K."/>
            <person name="Salamov A."/>
            <person name="Andreopoulos B."/>
            <person name="Baker S."/>
            <person name="Barry K."/>
            <person name="Bills G."/>
            <person name="Bluhm B."/>
            <person name="Cannon C."/>
            <person name="Castanera R."/>
            <person name="Culley D."/>
            <person name="Daum C."/>
            <person name="Ezra D."/>
            <person name="Gonzalez J."/>
            <person name="Henrissat B."/>
            <person name="Kuo A."/>
            <person name="Liang C."/>
            <person name="Lipzen A."/>
            <person name="Lutzoni F."/>
            <person name="Magnuson J."/>
            <person name="Mondo S."/>
            <person name="Nolan M."/>
            <person name="Ohm R."/>
            <person name="Pangilinan J."/>
            <person name="Park H.-J."/>
            <person name="Ramirez L."/>
            <person name="Alfaro M."/>
            <person name="Sun H."/>
            <person name="Tritt A."/>
            <person name="Yoshinaga Y."/>
            <person name="Zwiers L.-H."/>
            <person name="Turgeon B."/>
            <person name="Goodwin S."/>
            <person name="Spatafora J."/>
            <person name="Crous P."/>
            <person name="Grigoriev I."/>
        </authorList>
    </citation>
    <scope>NUCLEOTIDE SEQUENCE</scope>
    <source>
        <strain evidence="2">CBS 262.69</strain>
    </source>
</reference>
<evidence type="ECO:0000256" key="1">
    <source>
        <dbReference type="SAM" id="Phobius"/>
    </source>
</evidence>
<proteinExistence type="predicted"/>
<feature type="transmembrane region" description="Helical" evidence="1">
    <location>
        <begin position="20"/>
        <end position="43"/>
    </location>
</feature>
<keyword evidence="1" id="KW-0812">Transmembrane</keyword>
<dbReference type="AlphaFoldDB" id="A0A6G1I3H3"/>
<evidence type="ECO:0000313" key="2">
    <source>
        <dbReference type="EMBL" id="KAF2402619.1"/>
    </source>
</evidence>
<keyword evidence="3" id="KW-1185">Reference proteome</keyword>
<accession>A0A6G1I3H3</accession>
<protein>
    <submittedName>
        <fullName evidence="2">Uncharacterized protein</fullName>
    </submittedName>
</protein>
<dbReference type="Proteomes" id="UP000799640">
    <property type="component" value="Unassembled WGS sequence"/>
</dbReference>
<dbReference type="EMBL" id="ML996691">
    <property type="protein sequence ID" value="KAF2402619.1"/>
    <property type="molecule type" value="Genomic_DNA"/>
</dbReference>
<keyword evidence="1" id="KW-1133">Transmembrane helix</keyword>
<gene>
    <name evidence="2" type="ORF">EJ06DRAFT_528719</name>
</gene>
<name>A0A6G1I3H3_9PEZI</name>
<evidence type="ECO:0000313" key="3">
    <source>
        <dbReference type="Proteomes" id="UP000799640"/>
    </source>
</evidence>
<keyword evidence="1" id="KW-0472">Membrane</keyword>